<dbReference type="SUPFAM" id="SSF57667">
    <property type="entry name" value="beta-beta-alpha zinc fingers"/>
    <property type="match status" value="1"/>
</dbReference>
<dbReference type="GeneID" id="31251451"/>
<dbReference type="WBParaSite" id="EN70_6650">
    <property type="protein sequence ID" value="EN70_6650"/>
    <property type="gene ID" value="EN70_6650"/>
</dbReference>
<dbReference type="InterPro" id="IPR036236">
    <property type="entry name" value="Znf_C2H2_sf"/>
</dbReference>
<evidence type="ECO:0000256" key="3">
    <source>
        <dbReference type="ARBA" id="ARBA00022771"/>
    </source>
</evidence>
<dbReference type="OrthoDB" id="10014897at2759"/>
<feature type="domain" description="C2H2-type" evidence="6">
    <location>
        <begin position="20"/>
        <end position="47"/>
    </location>
</feature>
<proteinExistence type="predicted"/>
<feature type="domain" description="C2H2-type" evidence="6">
    <location>
        <begin position="48"/>
        <end position="75"/>
    </location>
</feature>
<reference evidence="7 8" key="1">
    <citation type="submission" date="2012-04" db="EMBL/GenBank/DDBJ databases">
        <title>The Genome Sequence of Loa loa.</title>
        <authorList>
            <consortium name="The Broad Institute Genome Sequencing Platform"/>
            <consortium name="Broad Institute Genome Sequencing Center for Infectious Disease"/>
            <person name="Nutman T.B."/>
            <person name="Fink D.L."/>
            <person name="Russ C."/>
            <person name="Young S."/>
            <person name="Zeng Q."/>
            <person name="Gargeya S."/>
            <person name="Alvarado L."/>
            <person name="Berlin A."/>
            <person name="Chapman S.B."/>
            <person name="Chen Z."/>
            <person name="Freedman E."/>
            <person name="Gellesch M."/>
            <person name="Goldberg J."/>
            <person name="Griggs A."/>
            <person name="Gujja S."/>
            <person name="Heilman E.R."/>
            <person name="Heiman D."/>
            <person name="Howarth C."/>
            <person name="Mehta T."/>
            <person name="Neiman D."/>
            <person name="Pearson M."/>
            <person name="Roberts A."/>
            <person name="Saif S."/>
            <person name="Shea T."/>
            <person name="Shenoy N."/>
            <person name="Sisk P."/>
            <person name="Stolte C."/>
            <person name="Sykes S."/>
            <person name="White J."/>
            <person name="Yandava C."/>
            <person name="Haas B."/>
            <person name="Henn M.R."/>
            <person name="Nusbaum C."/>
            <person name="Birren B."/>
        </authorList>
    </citation>
    <scope>NUCLEOTIDE SEQUENCE [LARGE SCALE GENOMIC DNA]</scope>
</reference>
<evidence type="ECO:0000256" key="4">
    <source>
        <dbReference type="ARBA" id="ARBA00022833"/>
    </source>
</evidence>
<dbReference type="GO" id="GO:0008270">
    <property type="term" value="F:zinc ion binding"/>
    <property type="evidence" value="ECO:0007669"/>
    <property type="project" value="UniProtKB-KW"/>
</dbReference>
<gene>
    <name evidence="7 9" type="ORF">LOAG_16658</name>
</gene>
<keyword evidence="4" id="KW-0862">Zinc</keyword>
<dbReference type="CTD" id="31251451"/>
<evidence type="ECO:0000256" key="2">
    <source>
        <dbReference type="ARBA" id="ARBA00022737"/>
    </source>
</evidence>
<dbReference type="KEGG" id="loa:LOAG_16658"/>
<evidence type="ECO:0000313" key="9">
    <source>
        <dbReference type="WBParaSite" id="EN70_6650"/>
    </source>
</evidence>
<evidence type="ECO:0000256" key="5">
    <source>
        <dbReference type="PROSITE-ProRule" id="PRU00042"/>
    </source>
</evidence>
<dbReference type="InterPro" id="IPR013087">
    <property type="entry name" value="Znf_C2H2_type"/>
</dbReference>
<dbReference type="AlphaFoldDB" id="A0A1I7VVA3"/>
<keyword evidence="2" id="KW-0677">Repeat</keyword>
<dbReference type="InParanoid" id="A0A1I7VVA3"/>
<sequence length="89" mass="10204">MLGSGSTLQGHSHAHSTRAFRCDLCVLSFSSSQRLEIHRKKHFTEKNFTCQICDLQFLNCDDLSLHVKMHRGTLTQCTTTDLTMKTRFN</sequence>
<reference evidence="9" key="2">
    <citation type="submission" date="2016-11" db="UniProtKB">
        <authorList>
            <consortium name="WormBaseParasite"/>
        </authorList>
    </citation>
    <scope>IDENTIFICATION</scope>
</reference>
<dbReference type="EMBL" id="JH712077">
    <property type="protein sequence ID" value="EJD76359.1"/>
    <property type="molecule type" value="Genomic_DNA"/>
</dbReference>
<accession>A0A1S0ULA4</accession>
<keyword evidence="8" id="KW-1185">Reference proteome</keyword>
<dbReference type="PANTHER" id="PTHR24379">
    <property type="entry name" value="KRAB AND ZINC FINGER DOMAIN-CONTAINING"/>
    <property type="match status" value="1"/>
</dbReference>
<dbReference type="STRING" id="7209.A0A1I7VVA3"/>
<dbReference type="RefSeq" id="XP_020307163.1">
    <property type="nucleotide sequence ID" value="XM_020449305.1"/>
</dbReference>
<dbReference type="SMART" id="SM00355">
    <property type="entry name" value="ZnF_C2H2"/>
    <property type="match status" value="2"/>
</dbReference>
<organism evidence="8 9">
    <name type="scientific">Loa loa</name>
    <name type="common">Eye worm</name>
    <name type="synonym">Filaria loa</name>
    <dbReference type="NCBI Taxonomy" id="7209"/>
    <lineage>
        <taxon>Eukaryota</taxon>
        <taxon>Metazoa</taxon>
        <taxon>Ecdysozoa</taxon>
        <taxon>Nematoda</taxon>
        <taxon>Chromadorea</taxon>
        <taxon>Rhabditida</taxon>
        <taxon>Spirurina</taxon>
        <taxon>Spiruromorpha</taxon>
        <taxon>Filarioidea</taxon>
        <taxon>Onchocercidae</taxon>
        <taxon>Loa</taxon>
    </lineage>
</organism>
<protein>
    <submittedName>
        <fullName evidence="7 9">Zinc finger protein</fullName>
    </submittedName>
</protein>
<dbReference type="PROSITE" id="PS00028">
    <property type="entry name" value="ZINC_FINGER_C2H2_1"/>
    <property type="match status" value="2"/>
</dbReference>
<dbReference type="eggNOG" id="ENOG502T1GS">
    <property type="taxonomic scope" value="Eukaryota"/>
</dbReference>
<keyword evidence="3 5" id="KW-0863">Zinc-finger</keyword>
<dbReference type="Proteomes" id="UP000095285">
    <property type="component" value="Unassembled WGS sequence"/>
</dbReference>
<evidence type="ECO:0000256" key="1">
    <source>
        <dbReference type="ARBA" id="ARBA00022723"/>
    </source>
</evidence>
<dbReference type="PANTHER" id="PTHR24379:SF121">
    <property type="entry name" value="C2H2-TYPE DOMAIN-CONTAINING PROTEIN"/>
    <property type="match status" value="1"/>
</dbReference>
<evidence type="ECO:0000313" key="7">
    <source>
        <dbReference type="EMBL" id="EJD76359.1"/>
    </source>
</evidence>
<accession>A0A1I7VVA3</accession>
<name>A0A1I7VVA3_LOALO</name>
<dbReference type="Gene3D" id="3.30.160.60">
    <property type="entry name" value="Classic Zinc Finger"/>
    <property type="match status" value="1"/>
</dbReference>
<dbReference type="PROSITE" id="PS50157">
    <property type="entry name" value="ZINC_FINGER_C2H2_2"/>
    <property type="match status" value="2"/>
</dbReference>
<keyword evidence="1" id="KW-0479">Metal-binding</keyword>
<evidence type="ECO:0000313" key="8">
    <source>
        <dbReference type="Proteomes" id="UP000095285"/>
    </source>
</evidence>
<evidence type="ECO:0000259" key="6">
    <source>
        <dbReference type="PROSITE" id="PS50157"/>
    </source>
</evidence>